<reference evidence="5" key="1">
    <citation type="journal article" date="2018" name="MSphere">
        <title>Fusobacterium Genomics Using MinION and Illumina Sequencing Enables Genome Completion and Correction.</title>
        <authorList>
            <person name="Todd S.M."/>
            <person name="Settlage R.E."/>
            <person name="Lahmers K.K."/>
            <person name="Slade D.J."/>
        </authorList>
    </citation>
    <scope>NUCLEOTIDE SEQUENCE [LARGE SCALE GENOMIC DNA]</scope>
    <source>
        <strain evidence="5">ATCC 27725</strain>
    </source>
</reference>
<protein>
    <submittedName>
        <fullName evidence="4">Dihydroxyacetone kinase subunit L</fullName>
    </submittedName>
</protein>
<dbReference type="NCBIfam" id="TIGR02365">
    <property type="entry name" value="dha_L_ycgS"/>
    <property type="match status" value="1"/>
</dbReference>
<dbReference type="GeneID" id="77469108"/>
<evidence type="ECO:0000256" key="2">
    <source>
        <dbReference type="ARBA" id="ARBA00022777"/>
    </source>
</evidence>
<dbReference type="InterPro" id="IPR012737">
    <property type="entry name" value="DhaK_L_YcgS"/>
</dbReference>
<evidence type="ECO:0000313" key="4">
    <source>
        <dbReference type="EMBL" id="AVQ32272.1"/>
    </source>
</evidence>
<dbReference type="PROSITE" id="PS51480">
    <property type="entry name" value="DHAL"/>
    <property type="match status" value="1"/>
</dbReference>
<keyword evidence="1" id="KW-0808">Transferase</keyword>
<organism evidence="4 5">
    <name type="scientific">Fusobacterium varium ATCC 27725</name>
    <dbReference type="NCBI Taxonomy" id="469618"/>
    <lineage>
        <taxon>Bacteria</taxon>
        <taxon>Fusobacteriati</taxon>
        <taxon>Fusobacteriota</taxon>
        <taxon>Fusobacteriia</taxon>
        <taxon>Fusobacteriales</taxon>
        <taxon>Fusobacteriaceae</taxon>
        <taxon>Fusobacterium</taxon>
    </lineage>
</organism>
<keyword evidence="5" id="KW-1185">Reference proteome</keyword>
<name>A0ABN5JJ57_FUSVA</name>
<evidence type="ECO:0000256" key="1">
    <source>
        <dbReference type="ARBA" id="ARBA00022679"/>
    </source>
</evidence>
<sequence length="205" mass="22371">MELLKIIEKISEEIIKNKDYLTELDREIGDGDHGVNLARGFEKVEEEIPNMQGMKPFEVLNKMAMILISNVGGASGALYGTALMKGAAYLKTKDTINSQVMADTWNEMIKGIEMRGKAVLGEKTMLDTQIPAYEAFKLKADAGAGIKECFEFAELKGKAGMESTKNIAATKGRASYLGERSIGHLDPGSVSSYLIIKTINDELKG</sequence>
<accession>A0ABN5JJ57</accession>
<dbReference type="PANTHER" id="PTHR28629:SF4">
    <property type="entry name" value="TRIOKINASE_FMN CYCLASE"/>
    <property type="match status" value="1"/>
</dbReference>
<dbReference type="GO" id="GO:0016301">
    <property type="term" value="F:kinase activity"/>
    <property type="evidence" value="ECO:0007669"/>
    <property type="project" value="UniProtKB-KW"/>
</dbReference>
<dbReference type="EMBL" id="CP028103">
    <property type="protein sequence ID" value="AVQ32272.1"/>
    <property type="molecule type" value="Genomic_DNA"/>
</dbReference>
<dbReference type="PANTHER" id="PTHR28629">
    <property type="entry name" value="TRIOKINASE/FMN CYCLASE"/>
    <property type="match status" value="1"/>
</dbReference>
<dbReference type="RefSeq" id="WP_005951647.1">
    <property type="nucleotide sequence ID" value="NZ_CP028103.1"/>
</dbReference>
<dbReference type="InterPro" id="IPR004007">
    <property type="entry name" value="DhaL_dom"/>
</dbReference>
<dbReference type="Gene3D" id="1.25.40.340">
    <property type="match status" value="1"/>
</dbReference>
<evidence type="ECO:0000313" key="5">
    <source>
        <dbReference type="Proteomes" id="UP000241238"/>
    </source>
</evidence>
<dbReference type="InterPro" id="IPR036117">
    <property type="entry name" value="DhaL_dom_sf"/>
</dbReference>
<keyword evidence="2 4" id="KW-0418">Kinase</keyword>
<gene>
    <name evidence="4" type="primary">dhaL</name>
    <name evidence="4" type="ORF">C4N18_13965</name>
</gene>
<dbReference type="SMART" id="SM01120">
    <property type="entry name" value="Dak2"/>
    <property type="match status" value="1"/>
</dbReference>
<proteinExistence type="predicted"/>
<dbReference type="Proteomes" id="UP000241238">
    <property type="component" value="Chromosome"/>
</dbReference>
<dbReference type="Pfam" id="PF02734">
    <property type="entry name" value="Dak2"/>
    <property type="match status" value="1"/>
</dbReference>
<dbReference type="InterPro" id="IPR050861">
    <property type="entry name" value="Dihydroxyacetone_Kinase"/>
</dbReference>
<feature type="domain" description="DhaL" evidence="3">
    <location>
        <begin position="1"/>
        <end position="201"/>
    </location>
</feature>
<evidence type="ECO:0000259" key="3">
    <source>
        <dbReference type="PROSITE" id="PS51480"/>
    </source>
</evidence>
<dbReference type="SUPFAM" id="SSF101473">
    <property type="entry name" value="DhaL-like"/>
    <property type="match status" value="1"/>
</dbReference>